<dbReference type="OrthoDB" id="7480311at2759"/>
<dbReference type="AlphaFoldDB" id="A0A8J9U7S8"/>
<protein>
    <submittedName>
        <fullName evidence="3">Uncharacterized protein</fullName>
    </submittedName>
</protein>
<feature type="signal peptide" evidence="2">
    <location>
        <begin position="1"/>
        <end position="19"/>
    </location>
</feature>
<feature type="compositionally biased region" description="Polar residues" evidence="1">
    <location>
        <begin position="346"/>
        <end position="358"/>
    </location>
</feature>
<feature type="non-terminal residue" evidence="3">
    <location>
        <position position="408"/>
    </location>
</feature>
<dbReference type="EMBL" id="OV170230">
    <property type="protein sequence ID" value="CAH0715398.1"/>
    <property type="molecule type" value="Genomic_DNA"/>
</dbReference>
<feature type="compositionally biased region" description="Basic residues" evidence="1">
    <location>
        <begin position="394"/>
        <end position="408"/>
    </location>
</feature>
<accession>A0A8J9U7S8</accession>
<feature type="chain" id="PRO_5035426365" evidence="2">
    <location>
        <begin position="20"/>
        <end position="408"/>
    </location>
</feature>
<feature type="compositionally biased region" description="Basic and acidic residues" evidence="1">
    <location>
        <begin position="330"/>
        <end position="341"/>
    </location>
</feature>
<proteinExistence type="predicted"/>
<feature type="compositionally biased region" description="Basic and acidic residues" evidence="1">
    <location>
        <begin position="359"/>
        <end position="379"/>
    </location>
</feature>
<gene>
    <name evidence="3" type="ORF">BINO364_LOCUS2326</name>
</gene>
<feature type="region of interest" description="Disordered" evidence="1">
    <location>
        <begin position="321"/>
        <end position="408"/>
    </location>
</feature>
<evidence type="ECO:0000256" key="2">
    <source>
        <dbReference type="SAM" id="SignalP"/>
    </source>
</evidence>
<reference evidence="3" key="1">
    <citation type="submission" date="2021-12" db="EMBL/GenBank/DDBJ databases">
        <authorList>
            <person name="Martin H S."/>
        </authorList>
    </citation>
    <scope>NUCLEOTIDE SEQUENCE</scope>
</reference>
<evidence type="ECO:0000256" key="1">
    <source>
        <dbReference type="SAM" id="MobiDB-lite"/>
    </source>
</evidence>
<evidence type="ECO:0000313" key="4">
    <source>
        <dbReference type="Proteomes" id="UP000838878"/>
    </source>
</evidence>
<organism evidence="3 4">
    <name type="scientific">Brenthis ino</name>
    <name type="common">lesser marbled fritillary</name>
    <dbReference type="NCBI Taxonomy" id="405034"/>
    <lineage>
        <taxon>Eukaryota</taxon>
        <taxon>Metazoa</taxon>
        <taxon>Ecdysozoa</taxon>
        <taxon>Arthropoda</taxon>
        <taxon>Hexapoda</taxon>
        <taxon>Insecta</taxon>
        <taxon>Pterygota</taxon>
        <taxon>Neoptera</taxon>
        <taxon>Endopterygota</taxon>
        <taxon>Lepidoptera</taxon>
        <taxon>Glossata</taxon>
        <taxon>Ditrysia</taxon>
        <taxon>Papilionoidea</taxon>
        <taxon>Nymphalidae</taxon>
        <taxon>Heliconiinae</taxon>
        <taxon>Argynnini</taxon>
        <taxon>Brenthis</taxon>
    </lineage>
</organism>
<keyword evidence="4" id="KW-1185">Reference proteome</keyword>
<sequence length="408" mass="46348">MYIIYCLIVLLLPNTLVYSKKDCWINFDAKQHFEVMDELDERYAQVRKDFQDTSGGRKLDKEMLVIFLKTRGIAERALHAAEGNPNLIPAGINLGGYCMMKLPDSILLLLKNVTYNMKGRYRLLRHKLNIEMVLSEIEIDDILMMEIRLRDGVLRGLDSIYRRSIATGTKENNIRKIDTVVAFSNLKLTYTFDAILKSGFPAVTGSLTLTADELSAHMSLLLLKIPETADISFTFLEQTKPESLTVEGPANRMISNFKYLLERHIIAIMVNTLVHNIKMLDSLDRCVPLLPPHSSIHNSYTDDISEVANSTNSIEEVTEKSLQNKNISQSEHDSDTGKPLDELDTDSNVNTVPSNDTAKSSDENSDKEKEDVSENENRKASKLRYHSRIPSLKTKSKKNQLKHKKRKT</sequence>
<name>A0A8J9U7S8_9NEOP</name>
<evidence type="ECO:0000313" key="3">
    <source>
        <dbReference type="EMBL" id="CAH0715398.1"/>
    </source>
</evidence>
<keyword evidence="2" id="KW-0732">Signal</keyword>
<dbReference type="Proteomes" id="UP000838878">
    <property type="component" value="Chromosome 10"/>
</dbReference>